<keyword evidence="1" id="KW-1133">Transmembrane helix</keyword>
<protein>
    <submittedName>
        <fullName evidence="2">Uncharacterized protein</fullName>
    </submittedName>
</protein>
<dbReference type="Proteomes" id="UP000018888">
    <property type="component" value="Unassembled WGS sequence"/>
</dbReference>
<dbReference type="EMBL" id="AUPC02000233">
    <property type="protein sequence ID" value="POG64686.1"/>
    <property type="molecule type" value="Genomic_DNA"/>
</dbReference>
<proteinExistence type="predicted"/>
<gene>
    <name evidence="2" type="ORF">GLOIN_2v1672514</name>
</gene>
<comment type="caution">
    <text evidence="2">The sequence shown here is derived from an EMBL/GenBank/DDBJ whole genome shotgun (WGS) entry which is preliminary data.</text>
</comment>
<feature type="non-terminal residue" evidence="2">
    <location>
        <position position="1"/>
    </location>
</feature>
<accession>A0A2P4PH24</accession>
<dbReference type="AlphaFoldDB" id="A0A2P4PH24"/>
<keyword evidence="1" id="KW-0472">Membrane</keyword>
<evidence type="ECO:0000313" key="2">
    <source>
        <dbReference type="EMBL" id="POG64686.1"/>
    </source>
</evidence>
<reference evidence="2 3" key="1">
    <citation type="journal article" date="2013" name="Proc. Natl. Acad. Sci. U.S.A.">
        <title>Genome of an arbuscular mycorrhizal fungus provides insight into the oldest plant symbiosis.</title>
        <authorList>
            <person name="Tisserant E."/>
            <person name="Malbreil M."/>
            <person name="Kuo A."/>
            <person name="Kohler A."/>
            <person name="Symeonidi A."/>
            <person name="Balestrini R."/>
            <person name="Charron P."/>
            <person name="Duensing N."/>
            <person name="Frei Dit Frey N."/>
            <person name="Gianinazzi-Pearson V."/>
            <person name="Gilbert L.B."/>
            <person name="Handa Y."/>
            <person name="Herr J.R."/>
            <person name="Hijri M."/>
            <person name="Koul R."/>
            <person name="Kawaguchi M."/>
            <person name="Krajinski F."/>
            <person name="Lammers P.J."/>
            <person name="Masclaux F.G."/>
            <person name="Murat C."/>
            <person name="Morin E."/>
            <person name="Ndikumana S."/>
            <person name="Pagni M."/>
            <person name="Petitpierre D."/>
            <person name="Requena N."/>
            <person name="Rosikiewicz P."/>
            <person name="Riley R."/>
            <person name="Saito K."/>
            <person name="San Clemente H."/>
            <person name="Shapiro H."/>
            <person name="van Tuinen D."/>
            <person name="Becard G."/>
            <person name="Bonfante P."/>
            <person name="Paszkowski U."/>
            <person name="Shachar-Hill Y.Y."/>
            <person name="Tuskan G.A."/>
            <person name="Young P.W."/>
            <person name="Sanders I.R."/>
            <person name="Henrissat B."/>
            <person name="Rensing S.A."/>
            <person name="Grigoriev I.V."/>
            <person name="Corradi N."/>
            <person name="Roux C."/>
            <person name="Martin F."/>
        </authorList>
    </citation>
    <scope>NUCLEOTIDE SEQUENCE [LARGE SCALE GENOMIC DNA]</scope>
    <source>
        <strain evidence="2 3">DAOM 197198</strain>
    </source>
</reference>
<keyword evidence="3" id="KW-1185">Reference proteome</keyword>
<organism evidence="2 3">
    <name type="scientific">Rhizophagus irregularis (strain DAOM 181602 / DAOM 197198 / MUCL 43194)</name>
    <name type="common">Arbuscular mycorrhizal fungus</name>
    <name type="synonym">Glomus intraradices</name>
    <dbReference type="NCBI Taxonomy" id="747089"/>
    <lineage>
        <taxon>Eukaryota</taxon>
        <taxon>Fungi</taxon>
        <taxon>Fungi incertae sedis</taxon>
        <taxon>Mucoromycota</taxon>
        <taxon>Glomeromycotina</taxon>
        <taxon>Glomeromycetes</taxon>
        <taxon>Glomerales</taxon>
        <taxon>Glomeraceae</taxon>
        <taxon>Rhizophagus</taxon>
    </lineage>
</organism>
<name>A0A2P4PH24_RHIID</name>
<feature type="transmembrane region" description="Helical" evidence="1">
    <location>
        <begin position="7"/>
        <end position="27"/>
    </location>
</feature>
<evidence type="ECO:0000313" key="3">
    <source>
        <dbReference type="Proteomes" id="UP000018888"/>
    </source>
</evidence>
<sequence length="78" mass="8217">IGEFVSLFLLSIGIEEFVSLFLLSIGIEEFVSLFLLSIGIGDVTDVALVDFEIDFCGTGGGIASLYLVGEVTLLVVGN</sequence>
<reference evidence="2 3" key="2">
    <citation type="journal article" date="2018" name="New Phytol.">
        <title>High intraspecific genome diversity in the model arbuscular mycorrhizal symbiont Rhizophagus irregularis.</title>
        <authorList>
            <person name="Chen E.C.H."/>
            <person name="Morin E."/>
            <person name="Beaudet D."/>
            <person name="Noel J."/>
            <person name="Yildirir G."/>
            <person name="Ndikumana S."/>
            <person name="Charron P."/>
            <person name="St-Onge C."/>
            <person name="Giorgi J."/>
            <person name="Kruger M."/>
            <person name="Marton T."/>
            <person name="Ropars J."/>
            <person name="Grigoriev I.V."/>
            <person name="Hainaut M."/>
            <person name="Henrissat B."/>
            <person name="Roux C."/>
            <person name="Martin F."/>
            <person name="Corradi N."/>
        </authorList>
    </citation>
    <scope>NUCLEOTIDE SEQUENCE [LARGE SCALE GENOMIC DNA]</scope>
    <source>
        <strain evidence="2 3">DAOM 197198</strain>
    </source>
</reference>
<keyword evidence="1" id="KW-0812">Transmembrane</keyword>
<evidence type="ECO:0000256" key="1">
    <source>
        <dbReference type="SAM" id="Phobius"/>
    </source>
</evidence>